<comment type="caution">
    <text evidence="2">The sequence shown here is derived from an EMBL/GenBank/DDBJ whole genome shotgun (WGS) entry which is preliminary data.</text>
</comment>
<evidence type="ECO:0000313" key="3">
    <source>
        <dbReference type="Proteomes" id="UP000576393"/>
    </source>
</evidence>
<dbReference type="AlphaFoldDB" id="A0A852V0T7"/>
<feature type="region of interest" description="Disordered" evidence="1">
    <location>
        <begin position="1"/>
        <end position="60"/>
    </location>
</feature>
<keyword evidence="3" id="KW-1185">Reference proteome</keyword>
<feature type="compositionally biased region" description="Basic and acidic residues" evidence="1">
    <location>
        <begin position="32"/>
        <end position="60"/>
    </location>
</feature>
<name>A0A852V0T7_9ACTN</name>
<reference evidence="2 3" key="1">
    <citation type="submission" date="2020-07" db="EMBL/GenBank/DDBJ databases">
        <title>Sequencing the genomes of 1000 actinobacteria strains.</title>
        <authorList>
            <person name="Klenk H.-P."/>
        </authorList>
    </citation>
    <scope>NUCLEOTIDE SEQUENCE [LARGE SCALE GENOMIC DNA]</scope>
    <source>
        <strain evidence="2 3">DSM 45763</strain>
    </source>
</reference>
<protein>
    <submittedName>
        <fullName evidence="2">Uncharacterized protein</fullName>
    </submittedName>
</protein>
<evidence type="ECO:0000313" key="2">
    <source>
        <dbReference type="EMBL" id="NYF41586.1"/>
    </source>
</evidence>
<sequence>MTDEPGTPARDPQCAGTGCDIPADQRVAHPQWGDRHPHHHGGDGHGDDGHGDDDCPCGHD</sequence>
<dbReference type="EMBL" id="JACCCO010000002">
    <property type="protein sequence ID" value="NYF41586.1"/>
    <property type="molecule type" value="Genomic_DNA"/>
</dbReference>
<organism evidence="2 3">
    <name type="scientific">Streptosporangium sandarakinum</name>
    <dbReference type="NCBI Taxonomy" id="1260955"/>
    <lineage>
        <taxon>Bacteria</taxon>
        <taxon>Bacillati</taxon>
        <taxon>Actinomycetota</taxon>
        <taxon>Actinomycetes</taxon>
        <taxon>Streptosporangiales</taxon>
        <taxon>Streptosporangiaceae</taxon>
        <taxon>Streptosporangium</taxon>
    </lineage>
</organism>
<dbReference type="Proteomes" id="UP000576393">
    <property type="component" value="Unassembled WGS sequence"/>
</dbReference>
<gene>
    <name evidence="2" type="ORF">HDA43_003787</name>
</gene>
<accession>A0A852V0T7</accession>
<proteinExistence type="predicted"/>
<dbReference type="RefSeq" id="WP_179823476.1">
    <property type="nucleotide sequence ID" value="NZ_JACCCO010000002.1"/>
</dbReference>
<evidence type="ECO:0000256" key="1">
    <source>
        <dbReference type="SAM" id="MobiDB-lite"/>
    </source>
</evidence>